<protein>
    <submittedName>
        <fullName evidence="1">Uncharacterized protein</fullName>
    </submittedName>
</protein>
<dbReference type="Proteomes" id="UP000279760">
    <property type="component" value="Plasmid unnamed"/>
</dbReference>
<accession>A0A3G4VJX2</accession>
<proteinExistence type="predicted"/>
<reference evidence="1 2" key="1">
    <citation type="submission" date="2018-11" db="EMBL/GenBank/DDBJ databases">
        <title>Complete Genome Sequence of Vbrio mediterranei 117-T6: a Potential Pathogen Bacteria Isolated from the Conchocelis of Pyropia.</title>
        <authorList>
            <person name="Liu Q."/>
        </authorList>
    </citation>
    <scope>NUCLEOTIDE SEQUENCE [LARGE SCALE GENOMIC DNA]</scope>
    <source>
        <strain evidence="1 2">117-T6</strain>
        <plasmid evidence="1 2">unnamed</plasmid>
    </source>
</reference>
<geneLocation type="plasmid" evidence="1">
    <name>unnamed</name>
</geneLocation>
<dbReference type="AlphaFoldDB" id="A0A3G4VJX2"/>
<gene>
    <name evidence="1" type="ORF">ECB94_27635</name>
</gene>
<evidence type="ECO:0000313" key="2">
    <source>
        <dbReference type="Proteomes" id="UP000279760"/>
    </source>
</evidence>
<evidence type="ECO:0000313" key="1">
    <source>
        <dbReference type="EMBL" id="AYV25106.1"/>
    </source>
</evidence>
<name>A0A3G4VJX2_9VIBR</name>
<dbReference type="EMBL" id="CP033579">
    <property type="protein sequence ID" value="AYV25106.1"/>
    <property type="molecule type" value="Genomic_DNA"/>
</dbReference>
<sequence>MKNSFYNRTYIVSFHKQWVLNNWLDLGFRLGGMTGYTKEQNKIQLFGITPVISPTATIRYNGFGFETSLQTDVLIFTLNYQF</sequence>
<keyword evidence="1" id="KW-0614">Plasmid</keyword>
<organism evidence="1 2">
    <name type="scientific">Vibrio mediterranei</name>
    <dbReference type="NCBI Taxonomy" id="689"/>
    <lineage>
        <taxon>Bacteria</taxon>
        <taxon>Pseudomonadati</taxon>
        <taxon>Pseudomonadota</taxon>
        <taxon>Gammaproteobacteria</taxon>
        <taxon>Vibrionales</taxon>
        <taxon>Vibrionaceae</taxon>
        <taxon>Vibrio</taxon>
    </lineage>
</organism>